<name>A0A914P5D5_9BILA</name>
<feature type="region of interest" description="Disordered" evidence="1">
    <location>
        <begin position="153"/>
        <end position="173"/>
    </location>
</feature>
<organism evidence="3 4">
    <name type="scientific">Panagrolaimus davidi</name>
    <dbReference type="NCBI Taxonomy" id="227884"/>
    <lineage>
        <taxon>Eukaryota</taxon>
        <taxon>Metazoa</taxon>
        <taxon>Ecdysozoa</taxon>
        <taxon>Nematoda</taxon>
        <taxon>Chromadorea</taxon>
        <taxon>Rhabditida</taxon>
        <taxon>Tylenchina</taxon>
        <taxon>Panagrolaimomorpha</taxon>
        <taxon>Panagrolaimoidea</taxon>
        <taxon>Panagrolaimidae</taxon>
        <taxon>Panagrolaimus</taxon>
    </lineage>
</organism>
<dbReference type="Pfam" id="PF24642">
    <property type="entry name" value="DUF7636"/>
    <property type="match status" value="1"/>
</dbReference>
<evidence type="ECO:0000313" key="3">
    <source>
        <dbReference type="Proteomes" id="UP000887578"/>
    </source>
</evidence>
<evidence type="ECO:0000313" key="4">
    <source>
        <dbReference type="WBParaSite" id="PDA_v2.g13120.t1"/>
    </source>
</evidence>
<dbReference type="AlphaFoldDB" id="A0A914P5D5"/>
<evidence type="ECO:0000256" key="1">
    <source>
        <dbReference type="SAM" id="MobiDB-lite"/>
    </source>
</evidence>
<sequence length="446" mass="51951">MYYIFSDESIFLSFPYLVIEGYIPTFNTFVHRSVTYEINNIISDFIKTSYDLKNQAEQDKSMVYDDFSLNYDILKDASGCVDVAVRLRKNKGRFHYFTVACEGNLKSCLTLERLLTPYLKYDQSISFSQMKQHKTKVMQNLLEKLFGFIPPSPSEPNESLHHSNSAPGRLITPKNDQFRREPPRFGFMNFFLPKPIILYIIEYAGHRVLRKLFASCKYFYAKKQTPICYRLQTGCEEKFINEGLILWEKNGFIKSDLKRCLKKTFIYGSIFFSCWDKTVFSTLLPRIYRCEAKHISLYDQSISSDELKFLIKHGGVVTLDLGRSEIKDEKGDSVCLDQIIQFLPNIAMLELPKVKVSAKTGHALAEQKFYGKISRFCIAYIFGEPFDDNEFVKFCKTNGDDEHFGIGLRFAPTFDRGFIKKLKETMEDYEESFESANVYIIQYDEE</sequence>
<accession>A0A914P5D5</accession>
<keyword evidence="3" id="KW-1185">Reference proteome</keyword>
<proteinExistence type="predicted"/>
<dbReference type="Proteomes" id="UP000887578">
    <property type="component" value="Unplaced"/>
</dbReference>
<dbReference type="WBParaSite" id="PDA_v2.g13120.t1">
    <property type="protein sequence ID" value="PDA_v2.g13120.t1"/>
    <property type="gene ID" value="PDA_v2.g13120"/>
</dbReference>
<feature type="domain" description="DUF7636" evidence="2">
    <location>
        <begin position="68"/>
        <end position="146"/>
    </location>
</feature>
<reference evidence="4" key="1">
    <citation type="submission" date="2022-11" db="UniProtKB">
        <authorList>
            <consortium name="WormBaseParasite"/>
        </authorList>
    </citation>
    <scope>IDENTIFICATION</scope>
</reference>
<dbReference type="InterPro" id="IPR056053">
    <property type="entry name" value="DUF7636"/>
</dbReference>
<evidence type="ECO:0000259" key="2">
    <source>
        <dbReference type="Pfam" id="PF24642"/>
    </source>
</evidence>
<protein>
    <recommendedName>
        <fullName evidence="2">DUF7636 domain-containing protein</fullName>
    </recommendedName>
</protein>